<dbReference type="EMBL" id="CADIKL010000045">
    <property type="protein sequence ID" value="CAB3805000.1"/>
    <property type="molecule type" value="Genomic_DNA"/>
</dbReference>
<gene>
    <name evidence="1" type="ORF">LMG28688_06085</name>
</gene>
<dbReference type="Pfam" id="PF14456">
    <property type="entry name" value="alpha-hel2"/>
    <property type="match status" value="1"/>
</dbReference>
<evidence type="ECO:0008006" key="3">
    <source>
        <dbReference type="Google" id="ProtNLM"/>
    </source>
</evidence>
<dbReference type="RefSeq" id="WP_217481959.1">
    <property type="nucleotide sequence ID" value="NZ_CADIKL010000045.1"/>
</dbReference>
<protein>
    <recommendedName>
        <fullName evidence="3">PRTRC system protein F</fullName>
    </recommendedName>
</protein>
<keyword evidence="2" id="KW-1185">Reference proteome</keyword>
<dbReference type="NCBIfam" id="TIGR03742">
    <property type="entry name" value="PRTRC_F"/>
    <property type="match status" value="1"/>
</dbReference>
<dbReference type="AlphaFoldDB" id="A0A6J5GS47"/>
<reference evidence="1 2" key="1">
    <citation type="submission" date="2020-04" db="EMBL/GenBank/DDBJ databases">
        <authorList>
            <person name="De Canck E."/>
        </authorList>
    </citation>
    <scope>NUCLEOTIDE SEQUENCE [LARGE SCALE GENOMIC DNA]</scope>
    <source>
        <strain evidence="1 2">LMG 28688</strain>
    </source>
</reference>
<sequence length="338" mass="38423">MAPDVPSGVTLRWRADVAVNDIVLEQFRYGPLHATDVHAPASAADAFQQAFFTWMRRQLRQPLQHLSVKIELCDTNAVEDRLAYQHNDEFEPKGPLHLGVKLTDEWVHEIGPLAEPLRACHPLLLHTLFSLVDRVSGKTVLIRTPGWFLQEFACMHWEGDESAKDDDVRDFLKEYHGEDDETVTRYLPSVVLSEIYPDEIRSPSKPDGRRSRRCELSERELLELQAGSSGMPASVCAELVVLHRLLRRAGKRALLNAGYDSRPIYSGCTLMLATNERSVEILDDYMNGEYQAGEATEYSCFIEFSSTKQGIREQYAQWSLAFQMLHHLDRLLALVVSP</sequence>
<dbReference type="Proteomes" id="UP000494119">
    <property type="component" value="Unassembled WGS sequence"/>
</dbReference>
<evidence type="ECO:0000313" key="1">
    <source>
        <dbReference type="EMBL" id="CAB3805000.1"/>
    </source>
</evidence>
<dbReference type="InterPro" id="IPR022283">
    <property type="entry name" value="PRTRC_protein-F"/>
</dbReference>
<organism evidence="1 2">
    <name type="scientific">Paraburkholderia caffeinitolerans</name>
    <dbReference type="NCBI Taxonomy" id="1723730"/>
    <lineage>
        <taxon>Bacteria</taxon>
        <taxon>Pseudomonadati</taxon>
        <taxon>Pseudomonadota</taxon>
        <taxon>Betaproteobacteria</taxon>
        <taxon>Burkholderiales</taxon>
        <taxon>Burkholderiaceae</taxon>
        <taxon>Paraburkholderia</taxon>
    </lineage>
</organism>
<evidence type="ECO:0000313" key="2">
    <source>
        <dbReference type="Proteomes" id="UP000494119"/>
    </source>
</evidence>
<accession>A0A6J5GS47</accession>
<name>A0A6J5GS47_9BURK</name>
<proteinExistence type="predicted"/>